<evidence type="ECO:0000256" key="11">
    <source>
        <dbReference type="ARBA" id="ARBA00023204"/>
    </source>
</evidence>
<keyword evidence="3" id="KW-0547">Nucleotide-binding</keyword>
<keyword evidence="5" id="KW-0378">Hydrolase</keyword>
<reference evidence="15 16" key="1">
    <citation type="submission" date="2015-07" db="EMBL/GenBank/DDBJ databases">
        <title>Draft genome sequence of the Amantichitinum ursilacus IGB-41, a new chitin-degrading bacterium.</title>
        <authorList>
            <person name="Kirstahler P."/>
            <person name="Guenther M."/>
            <person name="Grumaz C."/>
            <person name="Rupp S."/>
            <person name="Zibek S."/>
            <person name="Sohn K."/>
        </authorList>
    </citation>
    <scope>NUCLEOTIDE SEQUENCE [LARGE SCALE GENOMIC DNA]</scope>
    <source>
        <strain evidence="15 16">IGB-41</strain>
    </source>
</reference>
<dbReference type="GO" id="GO:0005524">
    <property type="term" value="F:ATP binding"/>
    <property type="evidence" value="ECO:0007669"/>
    <property type="project" value="UniProtKB-KW"/>
</dbReference>
<dbReference type="Gene3D" id="3.40.50.300">
    <property type="entry name" value="P-loop containing nucleotide triphosphate hydrolases"/>
    <property type="match status" value="2"/>
</dbReference>
<keyword evidence="16" id="KW-1185">Reference proteome</keyword>
<dbReference type="GO" id="GO:0003678">
    <property type="term" value="F:DNA helicase activity"/>
    <property type="evidence" value="ECO:0007669"/>
    <property type="project" value="InterPro"/>
</dbReference>
<dbReference type="InterPro" id="IPR014013">
    <property type="entry name" value="Helic_SF1/SF2_ATP-bd_DinG/Rad3"/>
</dbReference>
<dbReference type="Proteomes" id="UP000037939">
    <property type="component" value="Unassembled WGS sequence"/>
</dbReference>
<dbReference type="OrthoDB" id="9765586at2"/>
<dbReference type="GO" id="GO:0006281">
    <property type="term" value="P:DNA repair"/>
    <property type="evidence" value="ECO:0007669"/>
    <property type="project" value="UniProtKB-KW"/>
</dbReference>
<comment type="similarity">
    <text evidence="13">Belongs to the helicase family. DinG subfamily.</text>
</comment>
<dbReference type="GO" id="GO:0016818">
    <property type="term" value="F:hydrolase activity, acting on acid anhydrides, in phosphorus-containing anhydrides"/>
    <property type="evidence" value="ECO:0007669"/>
    <property type="project" value="InterPro"/>
</dbReference>
<evidence type="ECO:0000256" key="1">
    <source>
        <dbReference type="ARBA" id="ARBA00022485"/>
    </source>
</evidence>
<organism evidence="15 16">
    <name type="scientific">Amantichitinum ursilacus</name>
    <dbReference type="NCBI Taxonomy" id="857265"/>
    <lineage>
        <taxon>Bacteria</taxon>
        <taxon>Pseudomonadati</taxon>
        <taxon>Pseudomonadota</taxon>
        <taxon>Betaproteobacteria</taxon>
        <taxon>Neisseriales</taxon>
        <taxon>Chitinibacteraceae</taxon>
        <taxon>Amantichitinum</taxon>
    </lineage>
</organism>
<keyword evidence="6 15" id="KW-0347">Helicase</keyword>
<dbReference type="Gene3D" id="1.10.275.30">
    <property type="match status" value="1"/>
</dbReference>
<comment type="caution">
    <text evidence="15">The sequence shown here is derived from an EMBL/GenBank/DDBJ whole genome shotgun (WGS) entry which is preliminary data.</text>
</comment>
<dbReference type="AlphaFoldDB" id="A0A0N0XFT4"/>
<dbReference type="GO" id="GO:0051539">
    <property type="term" value="F:4 iron, 4 sulfur cluster binding"/>
    <property type="evidence" value="ECO:0007669"/>
    <property type="project" value="UniProtKB-KW"/>
</dbReference>
<evidence type="ECO:0000259" key="14">
    <source>
        <dbReference type="PROSITE" id="PS51193"/>
    </source>
</evidence>
<keyword evidence="10" id="KW-0238">DNA-binding</keyword>
<dbReference type="InterPro" id="IPR045028">
    <property type="entry name" value="DinG/Rad3-like"/>
</dbReference>
<evidence type="ECO:0000256" key="8">
    <source>
        <dbReference type="ARBA" id="ARBA00023004"/>
    </source>
</evidence>
<dbReference type="InterPro" id="IPR011545">
    <property type="entry name" value="DEAD/DEAH_box_helicase_dom"/>
</dbReference>
<dbReference type="PANTHER" id="PTHR11472:SF34">
    <property type="entry name" value="REGULATOR OF TELOMERE ELONGATION HELICASE 1"/>
    <property type="match status" value="1"/>
</dbReference>
<dbReference type="Pfam" id="PF06733">
    <property type="entry name" value="DEAD_2"/>
    <property type="match status" value="1"/>
</dbReference>
<dbReference type="InterPro" id="IPR006554">
    <property type="entry name" value="Helicase-like_DEXD_c2"/>
</dbReference>
<evidence type="ECO:0000313" key="16">
    <source>
        <dbReference type="Proteomes" id="UP000037939"/>
    </source>
</evidence>
<dbReference type="InterPro" id="IPR006555">
    <property type="entry name" value="ATP-dep_Helicase_C"/>
</dbReference>
<evidence type="ECO:0000256" key="3">
    <source>
        <dbReference type="ARBA" id="ARBA00022741"/>
    </source>
</evidence>
<evidence type="ECO:0000256" key="6">
    <source>
        <dbReference type="ARBA" id="ARBA00022806"/>
    </source>
</evidence>
<evidence type="ECO:0000256" key="12">
    <source>
        <dbReference type="ARBA" id="ARBA00023235"/>
    </source>
</evidence>
<evidence type="ECO:0000256" key="2">
    <source>
        <dbReference type="ARBA" id="ARBA00022723"/>
    </source>
</evidence>
<dbReference type="InterPro" id="IPR011604">
    <property type="entry name" value="PDDEXK-like_dom_sf"/>
</dbReference>
<dbReference type="STRING" id="857265.WG78_20630"/>
<accession>A0A0N0XFT4</accession>
<evidence type="ECO:0000256" key="10">
    <source>
        <dbReference type="ARBA" id="ARBA00023125"/>
    </source>
</evidence>
<sequence>MSAPEPLVASHIGPIYQVAVRELCEFTAKQGDLDVRFTPAPSASEGMAGHTTVAGRRPNGYEREITLTGQYGPLHLRGRADGYDAARNQLEEIKTHRGDLSRQPENHRHLHWAQARIYGWLLCQQRGLEELNVALVYFDIVSQKETVLSERHSAAALEAFFNEQCAAFLAWAEQELVHRRTRDAALAQLSFAHAQFRPGQRDLAEAVFKAASTGRCLLAQAPTGIGKTLGTLFPLLKACAAQGLDKVFYLAARTPGRQLALDAMYTLKAQPVRTLELVARDKACVYPDRACHGGSCPLAQGFYDRLPAARAHALQPGLKEAGSLTQARIQQVAAAHEICPYYLSQELTRWADVVVGDYNYFFDSSALLYALTQRNQWQVGVLVDEAHNLVERGRGMYSASLDQATLKDVRKHAPAPLKRSLTRVANAWRKTLPETAAPYTELGDPPSTLTSALQEAIAAITEYLTGAEQGADSTLQRFYFDALRFTALADSFSEHSLFDATQDGRNSSLNLRNVVPAPFLRTRFAAARSVTLFSATLSPHHYFSGLLGLPDNHVWLDVPAPFSPDQVDVRIAPHISTRYTHRAASVAPIVQLIGEQYARQPGNYLAFFSSFEYLQQVADAFDVGQPDIPYWRQDRGMDEASRTRFIDRFEDGGRGVGFAVLGGVFGEGIDLPGDRLIGAFVATLGLPQVNAINEQIRQRMHVLFGAGYDYAYTWPGMQKVVQAAGRVIRTPHDKGTIHLIDDRFGRAEIQALFPSWWPAPR</sequence>
<keyword evidence="8" id="KW-0408">Iron</keyword>
<dbReference type="EMBL" id="LAQT01000037">
    <property type="protein sequence ID" value="KPC49339.1"/>
    <property type="molecule type" value="Genomic_DNA"/>
</dbReference>
<feature type="domain" description="Helicase ATP-binding" evidence="14">
    <location>
        <begin position="186"/>
        <end position="439"/>
    </location>
</feature>
<dbReference type="InterPro" id="IPR027417">
    <property type="entry name" value="P-loop_NTPase"/>
</dbReference>
<dbReference type="PANTHER" id="PTHR11472">
    <property type="entry name" value="DNA REPAIR DEAD HELICASE RAD3/XP-D SUBFAMILY MEMBER"/>
    <property type="match status" value="1"/>
</dbReference>
<dbReference type="Pfam" id="PF00270">
    <property type="entry name" value="DEAD"/>
    <property type="match status" value="1"/>
</dbReference>
<keyword evidence="7" id="KW-0067">ATP-binding</keyword>
<evidence type="ECO:0000256" key="5">
    <source>
        <dbReference type="ARBA" id="ARBA00022801"/>
    </source>
</evidence>
<evidence type="ECO:0000256" key="9">
    <source>
        <dbReference type="ARBA" id="ARBA00023014"/>
    </source>
</evidence>
<dbReference type="PROSITE" id="PS51193">
    <property type="entry name" value="HELICASE_ATP_BIND_2"/>
    <property type="match status" value="1"/>
</dbReference>
<keyword evidence="11" id="KW-0234">DNA repair</keyword>
<gene>
    <name evidence="15" type="ORF">WG78_20630</name>
</gene>
<evidence type="ECO:0000256" key="7">
    <source>
        <dbReference type="ARBA" id="ARBA00022840"/>
    </source>
</evidence>
<dbReference type="SMART" id="SM00491">
    <property type="entry name" value="HELICc2"/>
    <property type="match status" value="1"/>
</dbReference>
<dbReference type="GO" id="GO:0046872">
    <property type="term" value="F:metal ion binding"/>
    <property type="evidence" value="ECO:0007669"/>
    <property type="project" value="UniProtKB-KW"/>
</dbReference>
<keyword evidence="2" id="KW-0479">Metal-binding</keyword>
<name>A0A0N0XFT4_9NEIS</name>
<dbReference type="Pfam" id="PF13307">
    <property type="entry name" value="Helicase_C_2"/>
    <property type="match status" value="1"/>
</dbReference>
<dbReference type="RefSeq" id="WP_053939695.1">
    <property type="nucleotide sequence ID" value="NZ_LAQT01000037.1"/>
</dbReference>
<dbReference type="PATRIC" id="fig|857265.3.peg.4224"/>
<evidence type="ECO:0000313" key="15">
    <source>
        <dbReference type="EMBL" id="KPC49339.1"/>
    </source>
</evidence>
<dbReference type="SUPFAM" id="SSF52540">
    <property type="entry name" value="P-loop containing nucleoside triphosphate hydrolases"/>
    <property type="match status" value="1"/>
</dbReference>
<evidence type="ECO:0000256" key="13">
    <source>
        <dbReference type="ARBA" id="ARBA00038058"/>
    </source>
</evidence>
<keyword evidence="9" id="KW-0411">Iron-sulfur</keyword>
<dbReference type="SMART" id="SM00488">
    <property type="entry name" value="DEXDc2"/>
    <property type="match status" value="1"/>
</dbReference>
<proteinExistence type="inferred from homology"/>
<evidence type="ECO:0000256" key="4">
    <source>
        <dbReference type="ARBA" id="ARBA00022763"/>
    </source>
</evidence>
<protein>
    <submittedName>
        <fullName evidence="15">Bifunctional ATP-dependent DNA helicase/DNA polymerase III subunit epsilon</fullName>
    </submittedName>
</protein>
<keyword evidence="1" id="KW-0004">4Fe-4S</keyword>
<keyword evidence="12" id="KW-0413">Isomerase</keyword>
<dbReference type="InterPro" id="IPR010614">
    <property type="entry name" value="RAD3-like_helicase_DEAD"/>
</dbReference>
<dbReference type="GO" id="GO:0003677">
    <property type="term" value="F:DNA binding"/>
    <property type="evidence" value="ECO:0007669"/>
    <property type="project" value="UniProtKB-KW"/>
</dbReference>
<dbReference type="Gene3D" id="3.90.320.10">
    <property type="match status" value="1"/>
</dbReference>
<keyword evidence="4" id="KW-0227">DNA damage</keyword>